<keyword evidence="6" id="KW-0808">Transferase</keyword>
<dbReference type="InterPro" id="IPR015421">
    <property type="entry name" value="PyrdxlP-dep_Trfase_major"/>
</dbReference>
<keyword evidence="7 11" id="KW-0663">Pyridoxal phosphate</keyword>
<dbReference type="InterPro" id="IPR005814">
    <property type="entry name" value="Aminotrans_3"/>
</dbReference>
<keyword evidence="14" id="KW-1185">Reference proteome</keyword>
<evidence type="ECO:0000256" key="5">
    <source>
        <dbReference type="ARBA" id="ARBA00022576"/>
    </source>
</evidence>
<comment type="caution">
    <text evidence="13">The sequence shown here is derived from an EMBL/GenBank/DDBJ whole genome shotgun (WGS) entry which is preliminary data.</text>
</comment>
<comment type="catalytic activity">
    <reaction evidence="10">
        <text>4-aminobutanoate + 2-oxoglutarate = succinate semialdehyde + L-glutamate</text>
        <dbReference type="Rhea" id="RHEA:23352"/>
        <dbReference type="ChEBI" id="CHEBI:16810"/>
        <dbReference type="ChEBI" id="CHEBI:29985"/>
        <dbReference type="ChEBI" id="CHEBI:57706"/>
        <dbReference type="ChEBI" id="CHEBI:59888"/>
        <dbReference type="EC" id="2.6.1.19"/>
    </reaction>
</comment>
<reference evidence="13 14" key="1">
    <citation type="journal article" date="2017" name="G3 (Bethesda)">
        <title>First Draft Genome Sequence of the Pathogenic Fungus Lomentospora prolificans (Formerly Scedosporium prolificans).</title>
        <authorList>
            <person name="Luo R."/>
            <person name="Zimin A."/>
            <person name="Workman R."/>
            <person name="Fan Y."/>
            <person name="Pertea G."/>
            <person name="Grossman N."/>
            <person name="Wear M.P."/>
            <person name="Jia B."/>
            <person name="Miller H."/>
            <person name="Casadevall A."/>
            <person name="Timp W."/>
            <person name="Zhang S.X."/>
            <person name="Salzberg S.L."/>
        </authorList>
    </citation>
    <scope>NUCLEOTIDE SEQUENCE [LARGE SCALE GENOMIC DNA]</scope>
    <source>
        <strain evidence="13 14">JHH-5317</strain>
    </source>
</reference>
<dbReference type="PROSITE" id="PS00600">
    <property type="entry name" value="AA_TRANSFER_CLASS_3"/>
    <property type="match status" value="1"/>
</dbReference>
<keyword evidence="5" id="KW-0032">Aminotransferase</keyword>
<dbReference type="AlphaFoldDB" id="A0A2N3N747"/>
<dbReference type="STRING" id="41688.A0A2N3N747"/>
<dbReference type="InterPro" id="IPR015422">
    <property type="entry name" value="PyrdxlP-dep_Trfase_small"/>
</dbReference>
<comment type="cofactor">
    <cofactor evidence="1">
        <name>pyridoxal 5'-phosphate</name>
        <dbReference type="ChEBI" id="CHEBI:597326"/>
    </cofactor>
</comment>
<dbReference type="CDD" id="cd00610">
    <property type="entry name" value="OAT_like"/>
    <property type="match status" value="1"/>
</dbReference>
<sequence>MLLPQFSQDHVPNTSSATHTRLAPFSQQVKRAAKMPGTIQHSVVTEVPGPQSKAAANKLDSFFDSRAVHFVVDYEKSSGNFIVDVDGNRYLDVYSQIASIPVGYNNPALISAAQSSEMVSALVNRPAIGNFPSSDWHDILKDGLLRVAPMGLNHIFTAQSGSEANELAFKASFMLYRRKERGVGVEWSDEEIASCLNNAKPGSPELAVLSFTNSFHGRGFGSLSTTRSKAVHKLNIPSFKWPQGPFPSLKYPLDSYVEENAAEERRCLAEVERLITTWHCPVVALIVEPIQSEGGDNHASSAFFQGVRELTQKHGVVMIVDEVQTGFGATGTFWAHQHWNLTSPPDIVTFSKKAQTAGYFFGDRMLIPDKAYRQFNTWIGDPARVVLSKAVIGEILDKRLVEQCARVGDILYAELEKLAQKYPEYIQNLRGKGYGTYLSFDTKDSAALVATLKRRGVNIGTCGIRTVRLRPMLIFEEKHGEFLFPTQHAT</sequence>
<evidence type="ECO:0000256" key="3">
    <source>
        <dbReference type="ARBA" id="ARBA00012912"/>
    </source>
</evidence>
<dbReference type="InterPro" id="IPR049704">
    <property type="entry name" value="Aminotrans_3_PPA_site"/>
</dbReference>
<dbReference type="Pfam" id="PF00202">
    <property type="entry name" value="Aminotran_3"/>
    <property type="match status" value="1"/>
</dbReference>
<dbReference type="FunFam" id="3.40.640.10:FF:000029">
    <property type="entry name" value="4-aminobutyrate aminotransferase, mitochondrial"/>
    <property type="match status" value="1"/>
</dbReference>
<proteinExistence type="inferred from homology"/>
<accession>A0A2N3N747</accession>
<evidence type="ECO:0000256" key="7">
    <source>
        <dbReference type="ARBA" id="ARBA00022898"/>
    </source>
</evidence>
<dbReference type="Gene3D" id="3.90.1150.10">
    <property type="entry name" value="Aspartate Aminotransferase, domain 1"/>
    <property type="match status" value="1"/>
</dbReference>
<feature type="region of interest" description="Disordered" evidence="12">
    <location>
        <begin position="1"/>
        <end position="22"/>
    </location>
</feature>
<evidence type="ECO:0000256" key="9">
    <source>
        <dbReference type="ARBA" id="ARBA00031787"/>
    </source>
</evidence>
<evidence type="ECO:0000256" key="11">
    <source>
        <dbReference type="RuleBase" id="RU003560"/>
    </source>
</evidence>
<dbReference type="PANTHER" id="PTHR43206:SF1">
    <property type="entry name" value="4-AMINOBUTYRATE AMINOTRANSFERASE, MITOCHONDRIAL"/>
    <property type="match status" value="1"/>
</dbReference>
<dbReference type="EC" id="2.6.1.19" evidence="3"/>
<dbReference type="GO" id="GO:0009450">
    <property type="term" value="P:gamma-aminobutyric acid catabolic process"/>
    <property type="evidence" value="ECO:0007669"/>
    <property type="project" value="TreeGrafter"/>
</dbReference>
<dbReference type="Proteomes" id="UP000233524">
    <property type="component" value="Unassembled WGS sequence"/>
</dbReference>
<evidence type="ECO:0000313" key="14">
    <source>
        <dbReference type="Proteomes" id="UP000233524"/>
    </source>
</evidence>
<dbReference type="SUPFAM" id="SSF53383">
    <property type="entry name" value="PLP-dependent transferases"/>
    <property type="match status" value="1"/>
</dbReference>
<evidence type="ECO:0000256" key="8">
    <source>
        <dbReference type="ARBA" id="ARBA00030204"/>
    </source>
</evidence>
<dbReference type="PANTHER" id="PTHR43206">
    <property type="entry name" value="AMINOTRANSFERASE"/>
    <property type="match status" value="1"/>
</dbReference>
<dbReference type="EMBL" id="NLAX01000700">
    <property type="protein sequence ID" value="PKS08202.1"/>
    <property type="molecule type" value="Genomic_DNA"/>
</dbReference>
<evidence type="ECO:0000256" key="12">
    <source>
        <dbReference type="SAM" id="MobiDB-lite"/>
    </source>
</evidence>
<evidence type="ECO:0000256" key="1">
    <source>
        <dbReference type="ARBA" id="ARBA00001933"/>
    </source>
</evidence>
<dbReference type="GO" id="GO:0005739">
    <property type="term" value="C:mitochondrion"/>
    <property type="evidence" value="ECO:0007669"/>
    <property type="project" value="TreeGrafter"/>
</dbReference>
<dbReference type="InterPro" id="IPR004631">
    <property type="entry name" value="4NH2But_aminotransferase_euk"/>
</dbReference>
<comment type="similarity">
    <text evidence="2 11">Belongs to the class-III pyridoxal-phosphate-dependent aminotransferase family.</text>
</comment>
<dbReference type="VEuPathDB" id="FungiDB:jhhlp_005478"/>
<name>A0A2N3N747_9PEZI</name>
<dbReference type="GO" id="GO:0034386">
    <property type="term" value="F:4-aminobutyrate:2-oxoglutarate transaminase activity"/>
    <property type="evidence" value="ECO:0007669"/>
    <property type="project" value="UniProtKB-EC"/>
</dbReference>
<dbReference type="PIRSF" id="PIRSF000521">
    <property type="entry name" value="Transaminase_4ab_Lys_Orn"/>
    <property type="match status" value="1"/>
</dbReference>
<dbReference type="InParanoid" id="A0A2N3N747"/>
<evidence type="ECO:0000256" key="10">
    <source>
        <dbReference type="ARBA" id="ARBA00048021"/>
    </source>
</evidence>
<dbReference type="GO" id="GO:0030170">
    <property type="term" value="F:pyridoxal phosphate binding"/>
    <property type="evidence" value="ECO:0007669"/>
    <property type="project" value="InterPro"/>
</dbReference>
<evidence type="ECO:0000256" key="4">
    <source>
        <dbReference type="ARBA" id="ARBA00018543"/>
    </source>
</evidence>
<gene>
    <name evidence="13" type="ORF">jhhlp_005478</name>
</gene>
<dbReference type="OrthoDB" id="10260828at2759"/>
<organism evidence="13 14">
    <name type="scientific">Lomentospora prolificans</name>
    <dbReference type="NCBI Taxonomy" id="41688"/>
    <lineage>
        <taxon>Eukaryota</taxon>
        <taxon>Fungi</taxon>
        <taxon>Dikarya</taxon>
        <taxon>Ascomycota</taxon>
        <taxon>Pezizomycotina</taxon>
        <taxon>Sordariomycetes</taxon>
        <taxon>Hypocreomycetidae</taxon>
        <taxon>Microascales</taxon>
        <taxon>Microascaceae</taxon>
        <taxon>Lomentospora</taxon>
    </lineage>
</organism>
<evidence type="ECO:0000256" key="2">
    <source>
        <dbReference type="ARBA" id="ARBA00008954"/>
    </source>
</evidence>
<evidence type="ECO:0000256" key="6">
    <source>
        <dbReference type="ARBA" id="ARBA00022679"/>
    </source>
</evidence>
<dbReference type="InterPro" id="IPR015424">
    <property type="entry name" value="PyrdxlP-dep_Trfase"/>
</dbReference>
<dbReference type="NCBIfam" id="TIGR00699">
    <property type="entry name" value="GABAtrns_euk"/>
    <property type="match status" value="1"/>
</dbReference>
<protein>
    <recommendedName>
        <fullName evidence="4">4-aminobutyrate aminotransferase</fullName>
        <ecNumber evidence="3">2.6.1.19</ecNumber>
    </recommendedName>
    <alternativeName>
        <fullName evidence="9">GABA aminotransferase</fullName>
    </alternativeName>
    <alternativeName>
        <fullName evidence="8">Gamma-amino-N-butyrate transaminase</fullName>
    </alternativeName>
</protein>
<dbReference type="Gene3D" id="3.40.640.10">
    <property type="entry name" value="Type I PLP-dependent aspartate aminotransferase-like (Major domain)"/>
    <property type="match status" value="1"/>
</dbReference>
<evidence type="ECO:0000313" key="13">
    <source>
        <dbReference type="EMBL" id="PKS08202.1"/>
    </source>
</evidence>